<gene>
    <name evidence="2" type="ORF">PAHAL_3G324600</name>
</gene>
<accession>A0A2T8KK73</accession>
<dbReference type="AlphaFoldDB" id="A0A2T8KK73"/>
<dbReference type="Proteomes" id="UP000243499">
    <property type="component" value="Chromosome 3"/>
</dbReference>
<feature type="region of interest" description="Disordered" evidence="1">
    <location>
        <begin position="1"/>
        <end position="37"/>
    </location>
</feature>
<proteinExistence type="predicted"/>
<protein>
    <submittedName>
        <fullName evidence="2">Uncharacterized protein</fullName>
    </submittedName>
</protein>
<dbReference type="EMBL" id="CM008048">
    <property type="protein sequence ID" value="PVH62561.1"/>
    <property type="molecule type" value="Genomic_DNA"/>
</dbReference>
<reference evidence="2" key="1">
    <citation type="submission" date="2018-04" db="EMBL/GenBank/DDBJ databases">
        <title>WGS assembly of Panicum hallii.</title>
        <authorList>
            <person name="Lovell J."/>
            <person name="Jenkins J."/>
            <person name="Lowry D."/>
            <person name="Mamidi S."/>
            <person name="Sreedasyam A."/>
            <person name="Weng X."/>
            <person name="Barry K."/>
            <person name="Bonette J."/>
            <person name="Campitelli B."/>
            <person name="Daum C."/>
            <person name="Gordon S."/>
            <person name="Gould B."/>
            <person name="Lipzen A."/>
            <person name="Macqueen A."/>
            <person name="Palacio-Mejia J."/>
            <person name="Plott C."/>
            <person name="Shakirov E."/>
            <person name="Shu S."/>
            <person name="Yoshinaga Y."/>
            <person name="Zane M."/>
            <person name="Rokhsar D."/>
            <person name="Grimwood J."/>
            <person name="Schmutz J."/>
            <person name="Juenger T."/>
        </authorList>
    </citation>
    <scope>NUCLEOTIDE SEQUENCE [LARGE SCALE GENOMIC DNA]</scope>
    <source>
        <strain evidence="2">FIL2</strain>
    </source>
</reference>
<organism evidence="2">
    <name type="scientific">Panicum hallii</name>
    <dbReference type="NCBI Taxonomy" id="206008"/>
    <lineage>
        <taxon>Eukaryota</taxon>
        <taxon>Viridiplantae</taxon>
        <taxon>Streptophyta</taxon>
        <taxon>Embryophyta</taxon>
        <taxon>Tracheophyta</taxon>
        <taxon>Spermatophyta</taxon>
        <taxon>Magnoliopsida</taxon>
        <taxon>Liliopsida</taxon>
        <taxon>Poales</taxon>
        <taxon>Poaceae</taxon>
        <taxon>PACMAD clade</taxon>
        <taxon>Panicoideae</taxon>
        <taxon>Panicodae</taxon>
        <taxon>Paniceae</taxon>
        <taxon>Panicinae</taxon>
        <taxon>Panicum</taxon>
        <taxon>Panicum sect. Panicum</taxon>
    </lineage>
</organism>
<evidence type="ECO:0000256" key="1">
    <source>
        <dbReference type="SAM" id="MobiDB-lite"/>
    </source>
</evidence>
<feature type="compositionally biased region" description="Polar residues" evidence="1">
    <location>
        <begin position="1"/>
        <end position="17"/>
    </location>
</feature>
<name>A0A2T8KK73_9POAL</name>
<sequence length="51" mass="4727">MAGESAKNSNEDSSNSGRACHGLLLPDGGGGAPAPEAPAAAAAVVVAVAPL</sequence>
<dbReference type="Gramene" id="PVH62561">
    <property type="protein sequence ID" value="PVH62561"/>
    <property type="gene ID" value="PAHAL_3G324600"/>
</dbReference>
<evidence type="ECO:0000313" key="2">
    <source>
        <dbReference type="EMBL" id="PVH62561.1"/>
    </source>
</evidence>